<keyword evidence="2" id="KW-1185">Reference proteome</keyword>
<gene>
    <name evidence="1" type="ORF">ADK38_45885</name>
</gene>
<dbReference type="Gene3D" id="3.30.559.10">
    <property type="entry name" value="Chloramphenicol acetyltransferase-like domain"/>
    <property type="match status" value="1"/>
</dbReference>
<evidence type="ECO:0000313" key="1">
    <source>
        <dbReference type="EMBL" id="KOG47318.1"/>
    </source>
</evidence>
<feature type="non-terminal residue" evidence="1">
    <location>
        <position position="178"/>
    </location>
</feature>
<feature type="non-terminal residue" evidence="1">
    <location>
        <position position="1"/>
    </location>
</feature>
<sequence>LELSARDVFDHKSAASLAAAVSDAQEPVAEAAGAGVGSVPLTPIMRRFAESGGPVDRFNQSLALRVPAGMAERDLVTAVRTLLDQHDVLRMRVASGPGDWSVEIAAPGSVRARDLVRRVDETGLDAAARDARHVMEAEAARERLAPADGVMAQFVWFDRGPHEPGRLLVMVHHFAVDG</sequence>
<name>A0ABR5IRL2_9ACTN</name>
<organism evidence="1 2">
    <name type="scientific">Streptomyces varsoviensis</name>
    <dbReference type="NCBI Taxonomy" id="67373"/>
    <lineage>
        <taxon>Bacteria</taxon>
        <taxon>Bacillati</taxon>
        <taxon>Actinomycetota</taxon>
        <taxon>Actinomycetes</taxon>
        <taxon>Kitasatosporales</taxon>
        <taxon>Streptomycetaceae</taxon>
        <taxon>Streptomyces</taxon>
    </lineage>
</organism>
<evidence type="ECO:0008006" key="3">
    <source>
        <dbReference type="Google" id="ProtNLM"/>
    </source>
</evidence>
<dbReference type="SUPFAM" id="SSF52777">
    <property type="entry name" value="CoA-dependent acyltransferases"/>
    <property type="match status" value="1"/>
</dbReference>
<reference evidence="1 2" key="1">
    <citation type="submission" date="2015-07" db="EMBL/GenBank/DDBJ databases">
        <authorList>
            <person name="Ju K.-S."/>
            <person name="Doroghazi J.R."/>
            <person name="Metcalf W.W."/>
        </authorList>
    </citation>
    <scope>NUCLEOTIDE SEQUENCE [LARGE SCALE GENOMIC DNA]</scope>
    <source>
        <strain evidence="1 2">NRRL B-3589</strain>
    </source>
</reference>
<comment type="caution">
    <text evidence="1">The sequence shown here is derived from an EMBL/GenBank/DDBJ whole genome shotgun (WGS) entry which is preliminary data.</text>
</comment>
<protein>
    <recommendedName>
        <fullName evidence="3">Condensation domain-containing protein</fullName>
    </recommendedName>
</protein>
<dbReference type="InterPro" id="IPR023213">
    <property type="entry name" value="CAT-like_dom_sf"/>
</dbReference>
<proteinExistence type="predicted"/>
<accession>A0ABR5IRL2</accession>
<dbReference type="Proteomes" id="UP000037020">
    <property type="component" value="Unassembled WGS sequence"/>
</dbReference>
<evidence type="ECO:0000313" key="2">
    <source>
        <dbReference type="Proteomes" id="UP000037020"/>
    </source>
</evidence>
<dbReference type="EMBL" id="LGUT01004531">
    <property type="protein sequence ID" value="KOG47318.1"/>
    <property type="molecule type" value="Genomic_DNA"/>
</dbReference>